<keyword evidence="4 7" id="KW-0808">Transferase</keyword>
<gene>
    <name evidence="7" type="primary">htrB_8</name>
    <name evidence="7" type="ORF">NCTC13635_06857</name>
</gene>
<sequence>MVRKLDRRGYSLHISEVMNDYPGEDKQIAAGYINKVIEREILRAPEQYLWVHRRFKTRPLGEPSVY</sequence>
<dbReference type="Pfam" id="PF03279">
    <property type="entry name" value="Lip_A_acyltrans"/>
    <property type="match status" value="1"/>
</dbReference>
<evidence type="ECO:0000256" key="5">
    <source>
        <dbReference type="ARBA" id="ARBA00023136"/>
    </source>
</evidence>
<dbReference type="GO" id="GO:0009247">
    <property type="term" value="P:glycolipid biosynthetic process"/>
    <property type="evidence" value="ECO:0007669"/>
    <property type="project" value="UniProtKB-ARBA"/>
</dbReference>
<evidence type="ECO:0000256" key="3">
    <source>
        <dbReference type="ARBA" id="ARBA00022519"/>
    </source>
</evidence>
<evidence type="ECO:0000256" key="2">
    <source>
        <dbReference type="ARBA" id="ARBA00022475"/>
    </source>
</evidence>
<keyword evidence="5" id="KW-0472">Membrane</keyword>
<proteinExistence type="predicted"/>
<keyword evidence="2" id="KW-1003">Cell membrane</keyword>
<dbReference type="EMBL" id="LR134162">
    <property type="protein sequence ID" value="VEB07536.1"/>
    <property type="molecule type" value="Genomic_DNA"/>
</dbReference>
<keyword evidence="3" id="KW-0997">Cell inner membrane</keyword>
<evidence type="ECO:0000256" key="6">
    <source>
        <dbReference type="ARBA" id="ARBA00023315"/>
    </source>
</evidence>
<evidence type="ECO:0000313" key="8">
    <source>
        <dbReference type="Proteomes" id="UP000282433"/>
    </source>
</evidence>
<dbReference type="PANTHER" id="PTHR30606">
    <property type="entry name" value="LIPID A BIOSYNTHESIS LAUROYL ACYLTRANSFERASE"/>
    <property type="match status" value="1"/>
</dbReference>
<evidence type="ECO:0000313" key="7">
    <source>
        <dbReference type="EMBL" id="VEB07536.1"/>
    </source>
</evidence>
<dbReference type="EC" id="2.3.1.-" evidence="7"/>
<evidence type="ECO:0000256" key="4">
    <source>
        <dbReference type="ARBA" id="ARBA00022679"/>
    </source>
</evidence>
<dbReference type="Proteomes" id="UP000282433">
    <property type="component" value="Chromosome"/>
</dbReference>
<organism evidence="7 8">
    <name type="scientific">Klebsiella pneumoniae</name>
    <dbReference type="NCBI Taxonomy" id="573"/>
    <lineage>
        <taxon>Bacteria</taxon>
        <taxon>Pseudomonadati</taxon>
        <taxon>Pseudomonadota</taxon>
        <taxon>Gammaproteobacteria</taxon>
        <taxon>Enterobacterales</taxon>
        <taxon>Enterobacteriaceae</taxon>
        <taxon>Klebsiella/Raoultella group</taxon>
        <taxon>Klebsiella</taxon>
        <taxon>Klebsiella pneumoniae complex</taxon>
    </lineage>
</organism>
<evidence type="ECO:0000256" key="1">
    <source>
        <dbReference type="ARBA" id="ARBA00004533"/>
    </source>
</evidence>
<dbReference type="AlphaFoldDB" id="A0A2J5P7L4"/>
<dbReference type="GO" id="GO:0016746">
    <property type="term" value="F:acyltransferase activity"/>
    <property type="evidence" value="ECO:0007669"/>
    <property type="project" value="UniProtKB-KW"/>
</dbReference>
<accession>A0A2J5P7L4</accession>
<comment type="subcellular location">
    <subcellularLocation>
        <location evidence="1">Cell inner membrane</location>
    </subcellularLocation>
</comment>
<dbReference type="InterPro" id="IPR004960">
    <property type="entry name" value="LipA_acyltrans"/>
</dbReference>
<name>A0A2J5P7L4_KLEPN</name>
<dbReference type="PANTHER" id="PTHR30606:SF7">
    <property type="entry name" value="LIPID A BIOSYNTHESIS PALMITOLEOYLTRANSFERASE"/>
    <property type="match status" value="1"/>
</dbReference>
<protein>
    <submittedName>
        <fullName evidence="7">Putative lipid A biosynthesis acyltransferase</fullName>
        <ecNumber evidence="7">2.3.1.-</ecNumber>
    </submittedName>
</protein>
<keyword evidence="6 7" id="KW-0012">Acyltransferase</keyword>
<reference evidence="7 8" key="1">
    <citation type="submission" date="2018-12" db="EMBL/GenBank/DDBJ databases">
        <authorList>
            <consortium name="Pathogen Informatics"/>
        </authorList>
    </citation>
    <scope>NUCLEOTIDE SEQUENCE [LARGE SCALE GENOMIC DNA]</scope>
    <source>
        <strain evidence="7 8">NCTC13635</strain>
    </source>
</reference>
<dbReference type="GO" id="GO:0005886">
    <property type="term" value="C:plasma membrane"/>
    <property type="evidence" value="ECO:0007669"/>
    <property type="project" value="UniProtKB-SubCell"/>
</dbReference>